<dbReference type="Proteomes" id="UP001372834">
    <property type="component" value="Unassembled WGS sequence"/>
</dbReference>
<organism evidence="2 3">
    <name type="scientific">Polyplax serrata</name>
    <name type="common">Common mouse louse</name>
    <dbReference type="NCBI Taxonomy" id="468196"/>
    <lineage>
        <taxon>Eukaryota</taxon>
        <taxon>Metazoa</taxon>
        <taxon>Ecdysozoa</taxon>
        <taxon>Arthropoda</taxon>
        <taxon>Hexapoda</taxon>
        <taxon>Insecta</taxon>
        <taxon>Pterygota</taxon>
        <taxon>Neoptera</taxon>
        <taxon>Paraneoptera</taxon>
        <taxon>Psocodea</taxon>
        <taxon>Troctomorpha</taxon>
        <taxon>Phthiraptera</taxon>
        <taxon>Anoplura</taxon>
        <taxon>Polyplacidae</taxon>
        <taxon>Polyplax</taxon>
    </lineage>
</organism>
<dbReference type="AlphaFoldDB" id="A0AAN8NS85"/>
<feature type="signal peptide" evidence="1">
    <location>
        <begin position="1"/>
        <end position="17"/>
    </location>
</feature>
<comment type="caution">
    <text evidence="2">The sequence shown here is derived from an EMBL/GenBank/DDBJ whole genome shotgun (WGS) entry which is preliminary data.</text>
</comment>
<feature type="chain" id="PRO_5042951076" description="Secreted protein" evidence="1">
    <location>
        <begin position="18"/>
        <end position="70"/>
    </location>
</feature>
<dbReference type="EMBL" id="JAWJWE010000037">
    <property type="protein sequence ID" value="KAK6625653.1"/>
    <property type="molecule type" value="Genomic_DNA"/>
</dbReference>
<name>A0AAN8NS85_POLSC</name>
<evidence type="ECO:0008006" key="4">
    <source>
        <dbReference type="Google" id="ProtNLM"/>
    </source>
</evidence>
<evidence type="ECO:0000313" key="3">
    <source>
        <dbReference type="Proteomes" id="UP001372834"/>
    </source>
</evidence>
<evidence type="ECO:0000313" key="2">
    <source>
        <dbReference type="EMBL" id="KAK6625653.1"/>
    </source>
</evidence>
<accession>A0AAN8NS85</accession>
<protein>
    <recommendedName>
        <fullName evidence="4">Secreted protein</fullName>
    </recommendedName>
</protein>
<evidence type="ECO:0000256" key="1">
    <source>
        <dbReference type="SAM" id="SignalP"/>
    </source>
</evidence>
<feature type="non-terminal residue" evidence="2">
    <location>
        <position position="70"/>
    </location>
</feature>
<keyword evidence="1" id="KW-0732">Signal</keyword>
<gene>
    <name evidence="2" type="ORF">RUM43_005952</name>
</gene>
<reference evidence="2 3" key="1">
    <citation type="submission" date="2023-10" db="EMBL/GenBank/DDBJ databases">
        <title>Genomes of two closely related lineages of the louse Polyplax serrata with different host specificities.</title>
        <authorList>
            <person name="Martinu J."/>
            <person name="Tarabai H."/>
            <person name="Stefka J."/>
            <person name="Hypsa V."/>
        </authorList>
    </citation>
    <scope>NUCLEOTIDE SEQUENCE [LARGE SCALE GENOMIC DNA]</scope>
    <source>
        <strain evidence="2">HR10_N</strain>
    </source>
</reference>
<sequence>MLSQFIVALLAFPSFHCLYLHSRSSHLFGFVHGLSRNENVALPIKWLSSENPSSSGFCEEAKLGCGRSDS</sequence>
<proteinExistence type="predicted"/>